<evidence type="ECO:0000259" key="1">
    <source>
        <dbReference type="PROSITE" id="PS50800"/>
    </source>
</evidence>
<reference evidence="2 3" key="1">
    <citation type="journal article" date="2010" name="Science">
        <title>Genomic analysis of organismal complexity in the multicellular green alga Volvox carteri.</title>
        <authorList>
            <person name="Prochnik S.E."/>
            <person name="Umen J."/>
            <person name="Nedelcu A.M."/>
            <person name="Hallmann A."/>
            <person name="Miller S.M."/>
            <person name="Nishii I."/>
            <person name="Ferris P."/>
            <person name="Kuo A."/>
            <person name="Mitros T."/>
            <person name="Fritz-Laylin L.K."/>
            <person name="Hellsten U."/>
            <person name="Chapman J."/>
            <person name="Simakov O."/>
            <person name="Rensing S.A."/>
            <person name="Terry A."/>
            <person name="Pangilinan J."/>
            <person name="Kapitonov V."/>
            <person name="Jurka J."/>
            <person name="Salamov A."/>
            <person name="Shapiro H."/>
            <person name="Schmutz J."/>
            <person name="Grimwood J."/>
            <person name="Lindquist E."/>
            <person name="Lucas S."/>
            <person name="Grigoriev I.V."/>
            <person name="Schmitt R."/>
            <person name="Kirk D."/>
            <person name="Rokhsar D.S."/>
        </authorList>
    </citation>
    <scope>NUCLEOTIDE SEQUENCE [LARGE SCALE GENOMIC DNA]</scope>
    <source>
        <strain evidence="3">f. Nagariensis / Eve</strain>
    </source>
</reference>
<accession>D8TW03</accession>
<organism evidence="3">
    <name type="scientific">Volvox carteri f. nagariensis</name>
    <dbReference type="NCBI Taxonomy" id="3068"/>
    <lineage>
        <taxon>Eukaryota</taxon>
        <taxon>Viridiplantae</taxon>
        <taxon>Chlorophyta</taxon>
        <taxon>core chlorophytes</taxon>
        <taxon>Chlorophyceae</taxon>
        <taxon>CS clade</taxon>
        <taxon>Chlamydomonadales</taxon>
        <taxon>Volvocaceae</taxon>
        <taxon>Volvox</taxon>
    </lineage>
</organism>
<keyword evidence="3" id="KW-1185">Reference proteome</keyword>
<dbReference type="OrthoDB" id="445357at2759"/>
<proteinExistence type="predicted"/>
<evidence type="ECO:0000313" key="2">
    <source>
        <dbReference type="EMBL" id="EFJ48284.1"/>
    </source>
</evidence>
<gene>
    <name evidence="2" type="ORF">VOLCADRAFT_60634</name>
</gene>
<dbReference type="InParanoid" id="D8TW03"/>
<name>D8TW03_VOLCA</name>
<evidence type="ECO:0000313" key="3">
    <source>
        <dbReference type="Proteomes" id="UP000001058"/>
    </source>
</evidence>
<dbReference type="EMBL" id="GL378340">
    <property type="protein sequence ID" value="EFJ48284.1"/>
    <property type="molecule type" value="Genomic_DNA"/>
</dbReference>
<dbReference type="InterPro" id="IPR003034">
    <property type="entry name" value="SAP_dom"/>
</dbReference>
<dbReference type="Pfam" id="PF10172">
    <property type="entry name" value="DDA1"/>
    <property type="match status" value="1"/>
</dbReference>
<dbReference type="eggNOG" id="ENOG502RZ5K">
    <property type="taxonomic scope" value="Eukaryota"/>
</dbReference>
<dbReference type="SMART" id="SM00513">
    <property type="entry name" value="SAP"/>
    <property type="match status" value="1"/>
</dbReference>
<dbReference type="Gene3D" id="1.10.720.30">
    <property type="entry name" value="SAP domain"/>
    <property type="match status" value="1"/>
</dbReference>
<dbReference type="InterPro" id="IPR018276">
    <property type="entry name" value="DDA1_dom"/>
</dbReference>
<dbReference type="InterPro" id="IPR036361">
    <property type="entry name" value="SAP_dom_sf"/>
</dbReference>
<dbReference type="SUPFAM" id="SSF68906">
    <property type="entry name" value="SAP domain"/>
    <property type="match status" value="1"/>
</dbReference>
<dbReference type="RefSeq" id="XP_002950538.1">
    <property type="nucleotide sequence ID" value="XM_002950492.1"/>
</dbReference>
<dbReference type="PROSITE" id="PS50800">
    <property type="entry name" value="SAP"/>
    <property type="match status" value="1"/>
</dbReference>
<protein>
    <recommendedName>
        <fullName evidence="1">SAP domain-containing protein</fullName>
    </recommendedName>
</protein>
<dbReference type="STRING" id="3068.D8TW03"/>
<dbReference type="FunCoup" id="D8TW03">
    <property type="interactions" value="183"/>
</dbReference>
<dbReference type="KEGG" id="vcn:VOLCADRAFT_60634"/>
<dbReference type="GeneID" id="9617657"/>
<dbReference type="Pfam" id="PF02037">
    <property type="entry name" value="SAP"/>
    <property type="match status" value="1"/>
</dbReference>
<dbReference type="Proteomes" id="UP000001058">
    <property type="component" value="Unassembled WGS sequence"/>
</dbReference>
<dbReference type="AlphaFoldDB" id="D8TW03"/>
<feature type="domain" description="SAP" evidence="1">
    <location>
        <begin position="124"/>
        <end position="158"/>
    </location>
</feature>
<sequence>MLADLKNLPARCLASCSLVFRTEPTYYLCTHGSQPPEGQIIHTDQSTSALLRIVRKRESSAVTLKKCAELKDGKRPHESMAAGGAEGQPAKKLNTGAAAVAAKASQVSGLSQHLTTTSLTAEELKAKTVPQLKELLRARGLAVSGAKDELVRRLVDHQRANKYK</sequence>